<dbReference type="Pfam" id="PF13561">
    <property type="entry name" value="adh_short_C2"/>
    <property type="match status" value="1"/>
</dbReference>
<dbReference type="EMBL" id="MU004185">
    <property type="protein sequence ID" value="KAF2498716.1"/>
    <property type="molecule type" value="Genomic_DNA"/>
</dbReference>
<protein>
    <submittedName>
        <fullName evidence="4">NAD(P)-binding protein</fullName>
    </submittedName>
</protein>
<keyword evidence="5" id="KW-1185">Reference proteome</keyword>
<reference evidence="4" key="1">
    <citation type="journal article" date="2020" name="Stud. Mycol.">
        <title>101 Dothideomycetes genomes: a test case for predicting lifestyles and emergence of pathogens.</title>
        <authorList>
            <person name="Haridas S."/>
            <person name="Albert R."/>
            <person name="Binder M."/>
            <person name="Bloem J."/>
            <person name="Labutti K."/>
            <person name="Salamov A."/>
            <person name="Andreopoulos B."/>
            <person name="Baker S."/>
            <person name="Barry K."/>
            <person name="Bills G."/>
            <person name="Bluhm B."/>
            <person name="Cannon C."/>
            <person name="Castanera R."/>
            <person name="Culley D."/>
            <person name="Daum C."/>
            <person name="Ezra D."/>
            <person name="Gonzalez J."/>
            <person name="Henrissat B."/>
            <person name="Kuo A."/>
            <person name="Liang C."/>
            <person name="Lipzen A."/>
            <person name="Lutzoni F."/>
            <person name="Magnuson J."/>
            <person name="Mondo S."/>
            <person name="Nolan M."/>
            <person name="Ohm R."/>
            <person name="Pangilinan J."/>
            <person name="Park H.-J."/>
            <person name="Ramirez L."/>
            <person name="Alfaro M."/>
            <person name="Sun H."/>
            <person name="Tritt A."/>
            <person name="Yoshinaga Y."/>
            <person name="Zwiers L.-H."/>
            <person name="Turgeon B."/>
            <person name="Goodwin S."/>
            <person name="Spatafora J."/>
            <person name="Crous P."/>
            <person name="Grigoriev I."/>
        </authorList>
    </citation>
    <scope>NUCLEOTIDE SEQUENCE</scope>
    <source>
        <strain evidence="4">CBS 269.34</strain>
    </source>
</reference>
<dbReference type="CDD" id="cd05233">
    <property type="entry name" value="SDR_c"/>
    <property type="match status" value="1"/>
</dbReference>
<evidence type="ECO:0000313" key="4">
    <source>
        <dbReference type="EMBL" id="KAF2498716.1"/>
    </source>
</evidence>
<dbReference type="AlphaFoldDB" id="A0A6A6R2L2"/>
<dbReference type="PANTHER" id="PTHR24321">
    <property type="entry name" value="DEHYDROGENASES, SHORT CHAIN"/>
    <property type="match status" value="1"/>
</dbReference>
<keyword evidence="2" id="KW-0521">NADP</keyword>
<dbReference type="Proteomes" id="UP000799750">
    <property type="component" value="Unassembled WGS sequence"/>
</dbReference>
<dbReference type="PRINTS" id="PR00081">
    <property type="entry name" value="GDHRDH"/>
</dbReference>
<dbReference type="PROSITE" id="PS00061">
    <property type="entry name" value="ADH_SHORT"/>
    <property type="match status" value="1"/>
</dbReference>
<evidence type="ECO:0000256" key="2">
    <source>
        <dbReference type="ARBA" id="ARBA00022857"/>
    </source>
</evidence>
<organism evidence="4 5">
    <name type="scientific">Lophium mytilinum</name>
    <dbReference type="NCBI Taxonomy" id="390894"/>
    <lineage>
        <taxon>Eukaryota</taxon>
        <taxon>Fungi</taxon>
        <taxon>Dikarya</taxon>
        <taxon>Ascomycota</taxon>
        <taxon>Pezizomycotina</taxon>
        <taxon>Dothideomycetes</taxon>
        <taxon>Pleosporomycetidae</taxon>
        <taxon>Mytilinidiales</taxon>
        <taxon>Mytilinidiaceae</taxon>
        <taxon>Lophium</taxon>
    </lineage>
</organism>
<dbReference type="PRINTS" id="PR00080">
    <property type="entry name" value="SDRFAMILY"/>
</dbReference>
<dbReference type="InterPro" id="IPR002347">
    <property type="entry name" value="SDR_fam"/>
</dbReference>
<dbReference type="PANTHER" id="PTHR24321:SF8">
    <property type="entry name" value="ESTRADIOL 17-BETA-DEHYDROGENASE 8-RELATED"/>
    <property type="match status" value="1"/>
</dbReference>
<dbReference type="FunFam" id="3.40.50.720:FF:000084">
    <property type="entry name" value="Short-chain dehydrogenase reductase"/>
    <property type="match status" value="1"/>
</dbReference>
<evidence type="ECO:0000256" key="1">
    <source>
        <dbReference type="ARBA" id="ARBA00006484"/>
    </source>
</evidence>
<name>A0A6A6R2L2_9PEZI</name>
<dbReference type="GO" id="GO:0016491">
    <property type="term" value="F:oxidoreductase activity"/>
    <property type="evidence" value="ECO:0007669"/>
    <property type="project" value="UniProtKB-KW"/>
</dbReference>
<proteinExistence type="inferred from homology"/>
<keyword evidence="3" id="KW-0560">Oxidoreductase</keyword>
<comment type="similarity">
    <text evidence="1">Belongs to the short-chain dehydrogenases/reductases (SDR) family.</text>
</comment>
<dbReference type="OrthoDB" id="1669814at2759"/>
<dbReference type="SUPFAM" id="SSF51735">
    <property type="entry name" value="NAD(P)-binding Rossmann-fold domains"/>
    <property type="match status" value="1"/>
</dbReference>
<dbReference type="InterPro" id="IPR020904">
    <property type="entry name" value="Sc_DH/Rdtase_CS"/>
</dbReference>
<evidence type="ECO:0000313" key="5">
    <source>
        <dbReference type="Proteomes" id="UP000799750"/>
    </source>
</evidence>
<gene>
    <name evidence="4" type="ORF">BU16DRAFT_505206</name>
</gene>
<dbReference type="InterPro" id="IPR036291">
    <property type="entry name" value="NAD(P)-bd_dom_sf"/>
</dbReference>
<accession>A0A6A6R2L2</accession>
<sequence length="268" mass="27295">MSTPPQAPTPLTNKVIALTGGASGIGLATARLLLSRGATLSIADNNPTALATAKDSLLSVCSSPSQLLTTHLDVRSTPAVNAWIADTVAKLGPLDGAANIAGYHPLWGGDGTVTVAEMKDEEWDMIMEINSTGVMRCLRAQLGKAGGMGVGGSIVNVGSVAGLIGFAGNAAYVASKHAVHGVTKSAAKEVGPRGIRVNAIAPGTINTPMVRSLVTNDKGELPQVANQTTPLGREGQPEEAAELIAWLLSPQSSFVTGTIVRLDGGMLS</sequence>
<evidence type="ECO:0000256" key="3">
    <source>
        <dbReference type="ARBA" id="ARBA00023002"/>
    </source>
</evidence>
<dbReference type="Gene3D" id="3.40.50.720">
    <property type="entry name" value="NAD(P)-binding Rossmann-like Domain"/>
    <property type="match status" value="1"/>
</dbReference>